<comment type="caution">
    <text evidence="2">The sequence shown here is derived from an EMBL/GenBank/DDBJ whole genome shotgun (WGS) entry which is preliminary data.</text>
</comment>
<keyword evidence="3" id="KW-1185">Reference proteome</keyword>
<name>A0A2S6MWR3_RHOGL</name>
<feature type="region of interest" description="Disordered" evidence="1">
    <location>
        <begin position="108"/>
        <end position="127"/>
    </location>
</feature>
<evidence type="ECO:0000313" key="2">
    <source>
        <dbReference type="EMBL" id="PPQ26800.1"/>
    </source>
</evidence>
<proteinExistence type="predicted"/>
<dbReference type="AlphaFoldDB" id="A0A2S6MWR3"/>
<evidence type="ECO:0000256" key="1">
    <source>
        <dbReference type="SAM" id="MobiDB-lite"/>
    </source>
</evidence>
<dbReference type="EMBL" id="NHRY01000266">
    <property type="protein sequence ID" value="PPQ26800.1"/>
    <property type="molecule type" value="Genomic_DNA"/>
</dbReference>
<evidence type="ECO:0000313" key="3">
    <source>
        <dbReference type="Proteomes" id="UP000239724"/>
    </source>
</evidence>
<sequence length="127" mass="13551">MRMPGGLCVARSHHIDHKTIPDAARPDRAAASDGQLDSLVPGSDRDHVSRRRRRPAEGDGRKEADDNTVTGLVDAVSRPGIRVDNDAAETGMIAGPDHGYGVRLRHCGRSAGGCRQDSKHRGGHMAS</sequence>
<feature type="region of interest" description="Disordered" evidence="1">
    <location>
        <begin position="16"/>
        <end position="68"/>
    </location>
</feature>
<feature type="compositionally biased region" description="Basic and acidic residues" evidence="1">
    <location>
        <begin position="17"/>
        <end position="30"/>
    </location>
</feature>
<dbReference type="Proteomes" id="UP000239724">
    <property type="component" value="Unassembled WGS sequence"/>
</dbReference>
<feature type="compositionally biased region" description="Basic and acidic residues" evidence="1">
    <location>
        <begin position="55"/>
        <end position="65"/>
    </location>
</feature>
<gene>
    <name evidence="2" type="ORF">CCS01_29140</name>
</gene>
<reference evidence="2 3" key="1">
    <citation type="journal article" date="2018" name="Arch. Microbiol.">
        <title>New insights into the metabolic potential of the phototrophic purple bacterium Rhodopila globiformis DSM 161(T) from its draft genome sequence and evidence for a vanadium-dependent nitrogenase.</title>
        <authorList>
            <person name="Imhoff J.F."/>
            <person name="Rahn T."/>
            <person name="Kunzel S."/>
            <person name="Neulinger S.C."/>
        </authorList>
    </citation>
    <scope>NUCLEOTIDE SEQUENCE [LARGE SCALE GENOMIC DNA]</scope>
    <source>
        <strain evidence="2 3">DSM 161</strain>
    </source>
</reference>
<accession>A0A2S6MWR3</accession>
<protein>
    <submittedName>
        <fullName evidence="2">Uncharacterized protein</fullName>
    </submittedName>
</protein>
<organism evidence="2 3">
    <name type="scientific">Rhodopila globiformis</name>
    <name type="common">Rhodopseudomonas globiformis</name>
    <dbReference type="NCBI Taxonomy" id="1071"/>
    <lineage>
        <taxon>Bacteria</taxon>
        <taxon>Pseudomonadati</taxon>
        <taxon>Pseudomonadota</taxon>
        <taxon>Alphaproteobacteria</taxon>
        <taxon>Acetobacterales</taxon>
        <taxon>Acetobacteraceae</taxon>
        <taxon>Rhodopila</taxon>
    </lineage>
</organism>